<dbReference type="OrthoDB" id="2659829at2"/>
<name>A0A3A1QUM4_9BACI</name>
<evidence type="ECO:0000256" key="1">
    <source>
        <dbReference type="SAM" id="Phobius"/>
    </source>
</evidence>
<feature type="domain" description="VanZ-like" evidence="2">
    <location>
        <begin position="7"/>
        <end position="127"/>
    </location>
</feature>
<keyword evidence="4" id="KW-1185">Reference proteome</keyword>
<sequence>MRLLVVFLYIGFLFIMTCTASFTDLIEHQQIRFLVTDQPDFWSFFEYRSFPYSDPGYISQKAGHALCFFMLAVLLKTLFHSFKAVITVSWVFALITEIAQMYFSRTGCLVDVMYDSGGIMLFLMVHYLSRAAARSTDIFDT</sequence>
<proteinExistence type="predicted"/>
<dbReference type="NCBIfam" id="NF037970">
    <property type="entry name" value="vanZ_1"/>
    <property type="match status" value="1"/>
</dbReference>
<gene>
    <name evidence="3" type="ORF">D3H55_14640</name>
</gene>
<dbReference type="RefSeq" id="WP_119547920.1">
    <property type="nucleotide sequence ID" value="NZ_QXIR01000020.1"/>
</dbReference>
<dbReference type="Pfam" id="PF04892">
    <property type="entry name" value="VanZ"/>
    <property type="match status" value="1"/>
</dbReference>
<accession>A0A3A1QUM4</accession>
<feature type="transmembrane region" description="Helical" evidence="1">
    <location>
        <begin position="82"/>
        <end position="103"/>
    </location>
</feature>
<evidence type="ECO:0000313" key="3">
    <source>
        <dbReference type="EMBL" id="RIW31857.1"/>
    </source>
</evidence>
<evidence type="ECO:0000313" key="4">
    <source>
        <dbReference type="Proteomes" id="UP000265801"/>
    </source>
</evidence>
<dbReference type="InterPro" id="IPR006976">
    <property type="entry name" value="VanZ-like"/>
</dbReference>
<dbReference type="AlphaFoldDB" id="A0A3A1QUM4"/>
<keyword evidence="1" id="KW-0472">Membrane</keyword>
<keyword evidence="1" id="KW-1133">Transmembrane helix</keyword>
<feature type="transmembrane region" description="Helical" evidence="1">
    <location>
        <begin position="109"/>
        <end position="128"/>
    </location>
</feature>
<evidence type="ECO:0000259" key="2">
    <source>
        <dbReference type="Pfam" id="PF04892"/>
    </source>
</evidence>
<protein>
    <submittedName>
        <fullName evidence="3">VanZ family protein</fullName>
    </submittedName>
</protein>
<keyword evidence="1" id="KW-0812">Transmembrane</keyword>
<dbReference type="Proteomes" id="UP000265801">
    <property type="component" value="Unassembled WGS sequence"/>
</dbReference>
<dbReference type="EMBL" id="QXIR01000020">
    <property type="protein sequence ID" value="RIW31857.1"/>
    <property type="molecule type" value="Genomic_DNA"/>
</dbReference>
<feature type="transmembrane region" description="Helical" evidence="1">
    <location>
        <begin position="57"/>
        <end position="75"/>
    </location>
</feature>
<organism evidence="3 4">
    <name type="scientific">Bacillus salacetis</name>
    <dbReference type="NCBI Taxonomy" id="2315464"/>
    <lineage>
        <taxon>Bacteria</taxon>
        <taxon>Bacillati</taxon>
        <taxon>Bacillota</taxon>
        <taxon>Bacilli</taxon>
        <taxon>Bacillales</taxon>
        <taxon>Bacillaceae</taxon>
        <taxon>Bacillus</taxon>
    </lineage>
</organism>
<reference evidence="3 4" key="1">
    <citation type="submission" date="2018-09" db="EMBL/GenBank/DDBJ databases">
        <title>Bacillus saliacetes sp. nov., isolated from Thai shrimp paste (Ka-pi).</title>
        <authorList>
            <person name="Daroonpunt R."/>
            <person name="Tanasupawat S."/>
            <person name="Yiamsombut S."/>
        </authorList>
    </citation>
    <scope>NUCLEOTIDE SEQUENCE [LARGE SCALE GENOMIC DNA]</scope>
    <source>
        <strain evidence="3 4">SKP7-4</strain>
    </source>
</reference>
<comment type="caution">
    <text evidence="3">The sequence shown here is derived from an EMBL/GenBank/DDBJ whole genome shotgun (WGS) entry which is preliminary data.</text>
</comment>